<feature type="transmembrane region" description="Helical" evidence="1">
    <location>
        <begin position="104"/>
        <end position="120"/>
    </location>
</feature>
<feature type="transmembrane region" description="Helical" evidence="1">
    <location>
        <begin position="141"/>
        <end position="158"/>
    </location>
</feature>
<keyword evidence="1" id="KW-0812">Transmembrane</keyword>
<name>A0ABU2B3F8_9MICC</name>
<evidence type="ECO:0000256" key="1">
    <source>
        <dbReference type="SAM" id="Phobius"/>
    </source>
</evidence>
<feature type="domain" description="Acyltransferase 3" evidence="2">
    <location>
        <begin position="1"/>
        <end position="187"/>
    </location>
</feature>
<dbReference type="InterPro" id="IPR002656">
    <property type="entry name" value="Acyl_transf_3_dom"/>
</dbReference>
<dbReference type="InterPro" id="IPR050879">
    <property type="entry name" value="Acyltransferase_3"/>
</dbReference>
<protein>
    <submittedName>
        <fullName evidence="3">Peptidoglycan/LPS O-acetylase OafA/YrhL</fullName>
    </submittedName>
</protein>
<evidence type="ECO:0000313" key="4">
    <source>
        <dbReference type="Proteomes" id="UP001183794"/>
    </source>
</evidence>
<accession>A0ABU2B3F8</accession>
<dbReference type="EMBL" id="JAVDYJ010000001">
    <property type="protein sequence ID" value="MDR7346944.1"/>
    <property type="molecule type" value="Genomic_DNA"/>
</dbReference>
<proteinExistence type="predicted"/>
<comment type="caution">
    <text evidence="3">The sequence shown here is derived from an EMBL/GenBank/DDBJ whole genome shotgun (WGS) entry which is preliminary data.</text>
</comment>
<sequence length="249" mass="27977">MISGFLITGMLVRQAEEQGRIDLADFYARRIRRILPAATVVLAFVAVLTLLILPRTRWDEIGVEIIASAFYLVNWVLADGTDYLHAEEAASPIQHFWTLAVEEQFYILWPALLVGLLWLASRRRLNSSGGQTANIQRYLQIGVAVAIIPSFLWSIYYTEANPAPAYFVTTTRLWEIAIGAAIAIFAVQLQKIPPTIGYVLQGGGSWRYSSRDFIICGNGFPRLCGPSAHTGRCRSYNWRHVWQGDARLC</sequence>
<evidence type="ECO:0000313" key="3">
    <source>
        <dbReference type="EMBL" id="MDR7346944.1"/>
    </source>
</evidence>
<dbReference type="Proteomes" id="UP001183794">
    <property type="component" value="Unassembled WGS sequence"/>
</dbReference>
<reference evidence="3 4" key="1">
    <citation type="submission" date="2023-07" db="EMBL/GenBank/DDBJ databases">
        <title>Sequencing the genomes of 1000 actinobacteria strains.</title>
        <authorList>
            <person name="Klenk H.-P."/>
        </authorList>
    </citation>
    <scope>NUCLEOTIDE SEQUENCE [LARGE SCALE GENOMIC DNA]</scope>
    <source>
        <strain evidence="3 4">DSM 22966</strain>
    </source>
</reference>
<evidence type="ECO:0000259" key="2">
    <source>
        <dbReference type="Pfam" id="PF01757"/>
    </source>
</evidence>
<keyword evidence="1" id="KW-0472">Membrane</keyword>
<gene>
    <name evidence="3" type="ORF">J2S62_001201</name>
</gene>
<feature type="transmembrane region" description="Helical" evidence="1">
    <location>
        <begin position="34"/>
        <end position="54"/>
    </location>
</feature>
<dbReference type="PANTHER" id="PTHR23028:SF53">
    <property type="entry name" value="ACYL_TRANSF_3 DOMAIN-CONTAINING PROTEIN"/>
    <property type="match status" value="1"/>
</dbReference>
<dbReference type="Pfam" id="PF01757">
    <property type="entry name" value="Acyl_transf_3"/>
    <property type="match status" value="1"/>
</dbReference>
<organism evidence="3 4">
    <name type="scientific">Enteractinococcus fodinae</name>
    <dbReference type="NCBI Taxonomy" id="684663"/>
    <lineage>
        <taxon>Bacteria</taxon>
        <taxon>Bacillati</taxon>
        <taxon>Actinomycetota</taxon>
        <taxon>Actinomycetes</taxon>
        <taxon>Micrococcales</taxon>
        <taxon>Micrococcaceae</taxon>
    </lineage>
</organism>
<feature type="transmembrane region" description="Helical" evidence="1">
    <location>
        <begin position="164"/>
        <end position="187"/>
    </location>
</feature>
<keyword evidence="1" id="KW-1133">Transmembrane helix</keyword>
<keyword evidence="4" id="KW-1185">Reference proteome</keyword>
<dbReference type="PANTHER" id="PTHR23028">
    <property type="entry name" value="ACETYLTRANSFERASE"/>
    <property type="match status" value="1"/>
</dbReference>